<keyword evidence="1" id="KW-0479">Metal-binding</keyword>
<dbReference type="AlphaFoldDB" id="A0A1B6P7C2"/>
<dbReference type="PANTHER" id="PTHR45969:SF91">
    <property type="entry name" value="ZINC FINGER, C3HC4 TYPE FAMILY PROTEIN"/>
    <property type="match status" value="1"/>
</dbReference>
<feature type="compositionally biased region" description="Pro residues" evidence="5">
    <location>
        <begin position="119"/>
        <end position="128"/>
    </location>
</feature>
<dbReference type="Pfam" id="PF13639">
    <property type="entry name" value="zf-RING_2"/>
    <property type="match status" value="1"/>
</dbReference>
<dbReference type="Gene3D" id="3.30.40.10">
    <property type="entry name" value="Zinc/RING finger domain, C3HC4 (zinc finger)"/>
    <property type="match status" value="1"/>
</dbReference>
<keyword evidence="6" id="KW-1133">Transmembrane helix</keyword>
<evidence type="ECO:0000256" key="4">
    <source>
        <dbReference type="PROSITE-ProRule" id="PRU00175"/>
    </source>
</evidence>
<evidence type="ECO:0000256" key="2">
    <source>
        <dbReference type="ARBA" id="ARBA00022771"/>
    </source>
</evidence>
<evidence type="ECO:0000313" key="8">
    <source>
        <dbReference type="EMBL" id="KXG21511.1"/>
    </source>
</evidence>
<keyword evidence="2 4" id="KW-0863">Zinc-finger</keyword>
<feature type="region of interest" description="Disordered" evidence="5">
    <location>
        <begin position="118"/>
        <end position="174"/>
    </location>
</feature>
<dbReference type="InterPro" id="IPR013083">
    <property type="entry name" value="Znf_RING/FYVE/PHD"/>
</dbReference>
<dbReference type="Proteomes" id="UP000000768">
    <property type="component" value="Chromosome 9"/>
</dbReference>
<dbReference type="GO" id="GO:0016567">
    <property type="term" value="P:protein ubiquitination"/>
    <property type="evidence" value="ECO:0000318"/>
    <property type="project" value="GO_Central"/>
</dbReference>
<feature type="compositionally biased region" description="Low complexity" evidence="5">
    <location>
        <begin position="161"/>
        <end position="174"/>
    </location>
</feature>
<feature type="domain" description="RING-type" evidence="7">
    <location>
        <begin position="58"/>
        <end position="108"/>
    </location>
</feature>
<dbReference type="PROSITE" id="PS50089">
    <property type="entry name" value="ZF_RING_2"/>
    <property type="match status" value="1"/>
</dbReference>
<evidence type="ECO:0000256" key="1">
    <source>
        <dbReference type="ARBA" id="ARBA00022723"/>
    </source>
</evidence>
<dbReference type="EMBL" id="CM000768">
    <property type="protein sequence ID" value="KXG21511.1"/>
    <property type="molecule type" value="Genomic_DNA"/>
</dbReference>
<dbReference type="Gramene" id="KXG21511">
    <property type="protein sequence ID" value="KXG21511"/>
    <property type="gene ID" value="SORBI_3009G073700"/>
</dbReference>
<reference evidence="8 9" key="1">
    <citation type="journal article" date="2009" name="Nature">
        <title>The Sorghum bicolor genome and the diversification of grasses.</title>
        <authorList>
            <person name="Paterson A.H."/>
            <person name="Bowers J.E."/>
            <person name="Bruggmann R."/>
            <person name="Dubchak I."/>
            <person name="Grimwood J."/>
            <person name="Gundlach H."/>
            <person name="Haberer G."/>
            <person name="Hellsten U."/>
            <person name="Mitros T."/>
            <person name="Poliakov A."/>
            <person name="Schmutz J."/>
            <person name="Spannagl M."/>
            <person name="Tang H."/>
            <person name="Wang X."/>
            <person name="Wicker T."/>
            <person name="Bharti A.K."/>
            <person name="Chapman J."/>
            <person name="Feltus F.A."/>
            <person name="Gowik U."/>
            <person name="Grigoriev I.V."/>
            <person name="Lyons E."/>
            <person name="Maher C.A."/>
            <person name="Martis M."/>
            <person name="Narechania A."/>
            <person name="Otillar R.P."/>
            <person name="Penning B.W."/>
            <person name="Salamov A.A."/>
            <person name="Wang Y."/>
            <person name="Zhang L."/>
            <person name="Carpita N.C."/>
            <person name="Freeling M."/>
            <person name="Gingle A.R."/>
            <person name="Hash C.T."/>
            <person name="Keller B."/>
            <person name="Klein P."/>
            <person name="Kresovich S."/>
            <person name="McCann M.C."/>
            <person name="Ming R."/>
            <person name="Peterson D.G."/>
            <person name="Mehboob-ur-Rahman"/>
            <person name="Ware D."/>
            <person name="Westhoff P."/>
            <person name="Mayer K.F."/>
            <person name="Messing J."/>
            <person name="Rokhsar D.S."/>
        </authorList>
    </citation>
    <scope>NUCLEOTIDE SEQUENCE [LARGE SCALE GENOMIC DNA]</scope>
    <source>
        <strain evidence="9">cv. BTx623</strain>
    </source>
</reference>
<dbReference type="SUPFAM" id="SSF57850">
    <property type="entry name" value="RING/U-box"/>
    <property type="match status" value="1"/>
</dbReference>
<dbReference type="PANTHER" id="PTHR45969">
    <property type="entry name" value="RING ZINC FINGER PROTEIN-RELATED"/>
    <property type="match status" value="1"/>
</dbReference>
<evidence type="ECO:0000256" key="3">
    <source>
        <dbReference type="ARBA" id="ARBA00022833"/>
    </source>
</evidence>
<evidence type="ECO:0000259" key="7">
    <source>
        <dbReference type="PROSITE" id="PS50089"/>
    </source>
</evidence>
<keyword evidence="6" id="KW-0812">Transmembrane</keyword>
<organism evidence="8 9">
    <name type="scientific">Sorghum bicolor</name>
    <name type="common">Sorghum</name>
    <name type="synonym">Sorghum vulgare</name>
    <dbReference type="NCBI Taxonomy" id="4558"/>
    <lineage>
        <taxon>Eukaryota</taxon>
        <taxon>Viridiplantae</taxon>
        <taxon>Streptophyta</taxon>
        <taxon>Embryophyta</taxon>
        <taxon>Tracheophyta</taxon>
        <taxon>Spermatophyta</taxon>
        <taxon>Magnoliopsida</taxon>
        <taxon>Liliopsida</taxon>
        <taxon>Poales</taxon>
        <taxon>Poaceae</taxon>
        <taxon>PACMAD clade</taxon>
        <taxon>Panicoideae</taxon>
        <taxon>Andropogonodae</taxon>
        <taxon>Andropogoneae</taxon>
        <taxon>Sorghinae</taxon>
        <taxon>Sorghum</taxon>
    </lineage>
</organism>
<feature type="transmembrane region" description="Helical" evidence="6">
    <location>
        <begin position="16"/>
        <end position="44"/>
    </location>
</feature>
<evidence type="ECO:0000256" key="6">
    <source>
        <dbReference type="SAM" id="Phobius"/>
    </source>
</evidence>
<proteinExistence type="predicted"/>
<evidence type="ECO:0000313" key="9">
    <source>
        <dbReference type="Proteomes" id="UP000000768"/>
    </source>
</evidence>
<reference evidence="9" key="2">
    <citation type="journal article" date="2018" name="Plant J.">
        <title>The Sorghum bicolor reference genome: improved assembly, gene annotations, a transcriptome atlas, and signatures of genome organization.</title>
        <authorList>
            <person name="McCormick R.F."/>
            <person name="Truong S.K."/>
            <person name="Sreedasyam A."/>
            <person name="Jenkins J."/>
            <person name="Shu S."/>
            <person name="Sims D."/>
            <person name="Kennedy M."/>
            <person name="Amirebrahimi M."/>
            <person name="Weers B.D."/>
            <person name="McKinley B."/>
            <person name="Mattison A."/>
            <person name="Morishige D.T."/>
            <person name="Grimwood J."/>
            <person name="Schmutz J."/>
            <person name="Mullet J.E."/>
        </authorList>
    </citation>
    <scope>NUCLEOTIDE SEQUENCE [LARGE SCALE GENOMIC DNA]</scope>
    <source>
        <strain evidence="9">cv. BTx623</strain>
    </source>
</reference>
<dbReference type="GO" id="GO:0061630">
    <property type="term" value="F:ubiquitin protein ligase activity"/>
    <property type="evidence" value="ECO:0000318"/>
    <property type="project" value="GO_Central"/>
</dbReference>
<keyword evidence="6" id="KW-0472">Membrane</keyword>
<dbReference type="GO" id="GO:0008270">
    <property type="term" value="F:zinc ion binding"/>
    <property type="evidence" value="ECO:0007669"/>
    <property type="project" value="UniProtKB-KW"/>
</dbReference>
<evidence type="ECO:0000256" key="5">
    <source>
        <dbReference type="SAM" id="MobiDB-lite"/>
    </source>
</evidence>
<protein>
    <recommendedName>
        <fullName evidence="7">RING-type domain-containing protein</fullName>
    </recommendedName>
</protein>
<dbReference type="OMA" id="KLNYPCT"/>
<keyword evidence="3" id="KW-0862">Zinc</keyword>
<gene>
    <name evidence="8" type="ORF">SORBI_3009G073700</name>
</gene>
<dbReference type="eggNOG" id="KOG0800">
    <property type="taxonomic scope" value="Eukaryota"/>
</dbReference>
<name>A0A1B6P7C2_SORBI</name>
<dbReference type="InParanoid" id="A0A1B6P7C2"/>
<keyword evidence="9" id="KW-1185">Reference proteome</keyword>
<sequence length="174" mass="18852">MAADLSYWMAIAGRTVLVFLFVVVAVVVCVVFIFVCTIEVKAWLGGVTTLRRKLNYPCTLCQDSMEAGDKVRTLSCDHAFHCGGSVKCEKDIDKWLQTGLTTSCPICRQIPYPVRPWKRPPPSSPGPSPEVSAPALPQLPWMSSTPDLEALLPPAHDETLPEASSSASAPPLEA</sequence>
<dbReference type="InterPro" id="IPR001841">
    <property type="entry name" value="Znf_RING"/>
</dbReference>
<accession>A0A1B6P7C2</accession>